<feature type="region of interest" description="Disordered" evidence="1">
    <location>
        <begin position="68"/>
        <end position="210"/>
    </location>
</feature>
<dbReference type="RefSeq" id="XP_007920540.1">
    <property type="nucleotide sequence ID" value="XM_007922349.1"/>
</dbReference>
<feature type="compositionally biased region" description="Polar residues" evidence="1">
    <location>
        <begin position="78"/>
        <end position="94"/>
    </location>
</feature>
<feature type="compositionally biased region" description="Basic and acidic residues" evidence="1">
    <location>
        <begin position="307"/>
        <end position="336"/>
    </location>
</feature>
<dbReference type="HOGENOM" id="CLU_471823_0_0_1"/>
<dbReference type="VEuPathDB" id="FungiDB:MYCFIDRAFT_80055"/>
<name>N1Q7J9_PSEFD</name>
<feature type="compositionally biased region" description="Polar residues" evidence="1">
    <location>
        <begin position="337"/>
        <end position="346"/>
    </location>
</feature>
<reference evidence="2 3" key="1">
    <citation type="journal article" date="2012" name="PLoS Pathog.">
        <title>Diverse lifestyles and strategies of plant pathogenesis encoded in the genomes of eighteen Dothideomycetes fungi.</title>
        <authorList>
            <person name="Ohm R.A."/>
            <person name="Feau N."/>
            <person name="Henrissat B."/>
            <person name="Schoch C.L."/>
            <person name="Horwitz B.A."/>
            <person name="Barry K.W."/>
            <person name="Condon B.J."/>
            <person name="Copeland A.C."/>
            <person name="Dhillon B."/>
            <person name="Glaser F."/>
            <person name="Hesse C.N."/>
            <person name="Kosti I."/>
            <person name="LaButti K."/>
            <person name="Lindquist E.A."/>
            <person name="Lucas S."/>
            <person name="Salamov A.A."/>
            <person name="Bradshaw R.E."/>
            <person name="Ciuffetti L."/>
            <person name="Hamelin R.C."/>
            <person name="Kema G.H.J."/>
            <person name="Lawrence C."/>
            <person name="Scott J.A."/>
            <person name="Spatafora J.W."/>
            <person name="Turgeon B.G."/>
            <person name="de Wit P.J.G.M."/>
            <person name="Zhong S."/>
            <person name="Goodwin S.B."/>
            <person name="Grigoriev I.V."/>
        </authorList>
    </citation>
    <scope>NUCLEOTIDE SEQUENCE [LARGE SCALE GENOMIC DNA]</scope>
    <source>
        <strain evidence="2 3">CIRAD86</strain>
    </source>
</reference>
<feature type="region of interest" description="Disordered" evidence="1">
    <location>
        <begin position="453"/>
        <end position="472"/>
    </location>
</feature>
<protein>
    <submittedName>
        <fullName evidence="2">Uncharacterized protein</fullName>
    </submittedName>
</protein>
<feature type="region of interest" description="Disordered" evidence="1">
    <location>
        <begin position="226"/>
        <end position="355"/>
    </location>
</feature>
<evidence type="ECO:0000313" key="2">
    <source>
        <dbReference type="EMBL" id="EME88675.1"/>
    </source>
</evidence>
<dbReference type="KEGG" id="pfj:MYCFIDRAFT_80055"/>
<dbReference type="EMBL" id="KB446555">
    <property type="protein sequence ID" value="EME88675.1"/>
    <property type="molecule type" value="Genomic_DNA"/>
</dbReference>
<dbReference type="Proteomes" id="UP000016932">
    <property type="component" value="Unassembled WGS sequence"/>
</dbReference>
<accession>N1Q7J9</accession>
<organism evidence="2 3">
    <name type="scientific">Pseudocercospora fijiensis (strain CIRAD86)</name>
    <name type="common">Black leaf streak disease fungus</name>
    <name type="synonym">Mycosphaerella fijiensis</name>
    <dbReference type="NCBI Taxonomy" id="383855"/>
    <lineage>
        <taxon>Eukaryota</taxon>
        <taxon>Fungi</taxon>
        <taxon>Dikarya</taxon>
        <taxon>Ascomycota</taxon>
        <taxon>Pezizomycotina</taxon>
        <taxon>Dothideomycetes</taxon>
        <taxon>Dothideomycetidae</taxon>
        <taxon>Mycosphaerellales</taxon>
        <taxon>Mycosphaerellaceae</taxon>
        <taxon>Pseudocercospora</taxon>
    </lineage>
</organism>
<proteinExistence type="predicted"/>
<keyword evidence="3" id="KW-1185">Reference proteome</keyword>
<dbReference type="AlphaFoldDB" id="N1Q7J9"/>
<feature type="compositionally biased region" description="Polar residues" evidence="1">
    <location>
        <begin position="144"/>
        <end position="166"/>
    </location>
</feature>
<evidence type="ECO:0000256" key="1">
    <source>
        <dbReference type="SAM" id="MobiDB-lite"/>
    </source>
</evidence>
<feature type="region of interest" description="Disordered" evidence="1">
    <location>
        <begin position="489"/>
        <end position="565"/>
    </location>
</feature>
<sequence>MATTAMSAQKTSEAERCSREAAVEELVDWLKESPEKLKTIREMDERRWFKILEEAWKKAMAEGIVSVPLPLPLPLPDTCTSTPPASKQHQQQTLGEPVSLRRSSDTQQEVIETDSKRGGPTSTPSEALAMPKSERDSDGDSGIAIQNSARKSHSGTESTSKGSISKGSEDKGSVQTTSVAPKKTKSEPGEKNQTSPVTTSANSTPRKGLAIIKKTAAPSWVLTASEKAEVQEGSVSPPSKPDRKLDQAHANPQKTFAETEKAEVLTSVRSAPGKAEHEGSIPAQTKPDHKNAPALAKASSTPPKAFTKTEKPVASKSPGKRERNEGSFSKGDRESEQAQPQHSSSPGKAFQKTEEAVVLHSKTEQRIKLEIREIFRLLKGMTGPQEVVAARIVGSIAGAKYLQSDGVDIRMDLDHPLPRRAHDALLDFVRWGIAADIKKAEGLISKYSAVGTTPKPVSTQHAMKRKREEMEEQVSLANRKVPACATFKAPGIKRTPSPQKRKVGSQETTPRSRAAIQAVKRKREEDDAAPPPKKQKSLPAAESVPIQLPSFVRRHGEKKTSNRNLTRLEDTLYGRRRI</sequence>
<feature type="compositionally biased region" description="Polar residues" evidence="1">
    <location>
        <begin position="191"/>
        <end position="205"/>
    </location>
</feature>
<evidence type="ECO:0000313" key="3">
    <source>
        <dbReference type="Proteomes" id="UP000016932"/>
    </source>
</evidence>
<dbReference type="OrthoDB" id="3650568at2759"/>
<gene>
    <name evidence="2" type="ORF">MYCFIDRAFT_80055</name>
</gene>
<dbReference type="GeneID" id="19341665"/>